<name>A0A4Q4M4D3_9PLEO</name>
<dbReference type="InterPro" id="IPR029044">
    <property type="entry name" value="Nucleotide-diphossugar_trans"/>
</dbReference>
<dbReference type="Proteomes" id="UP000292402">
    <property type="component" value="Unassembled WGS sequence"/>
</dbReference>
<reference evidence="5" key="3">
    <citation type="journal article" date="2019" name="J. ISSAAS">
        <title>Genomics, evolutionary history and diagnostics of the Alternaria alternata species group including apple and Asian pear pathotypes.</title>
        <authorList>
            <person name="Armitage A.D."/>
            <person name="Cockerton H.M."/>
            <person name="Sreenivasaprasad S."/>
            <person name="Woodhall J."/>
            <person name="Lane C."/>
            <person name="Harrison R.J."/>
            <person name="Clarkson J.P."/>
        </authorList>
    </citation>
    <scope>NUCLEOTIDE SEQUENCE</scope>
    <source>
        <strain evidence="5">FERA 1082</strain>
    </source>
</reference>
<feature type="transmembrane region" description="Helical" evidence="2">
    <location>
        <begin position="533"/>
        <end position="554"/>
    </location>
</feature>
<proteinExistence type="predicted"/>
<keyword evidence="2" id="KW-0472">Membrane</keyword>
<evidence type="ECO:0000256" key="1">
    <source>
        <dbReference type="SAM" id="MobiDB-lite"/>
    </source>
</evidence>
<reference evidence="4 6" key="2">
    <citation type="journal article" date="2019" name="bioRxiv">
        <title>Genomics, evolutionary history and diagnostics of the Alternaria alternata species group including apple and Asian pear pathotypes.</title>
        <authorList>
            <person name="Armitage A.D."/>
            <person name="Cockerton H.M."/>
            <person name="Sreenivasaprasad S."/>
            <person name="Woodhall J.W."/>
            <person name="Lane C.R."/>
            <person name="Harrison R.J."/>
            <person name="Clarkson J.P."/>
        </authorList>
    </citation>
    <scope>NUCLEOTIDE SEQUENCE [LARGE SCALE GENOMIC DNA]</scope>
    <source>
        <strain evidence="6">FERA 1082</strain>
        <strain evidence="4">FERA 1164</strain>
    </source>
</reference>
<comment type="caution">
    <text evidence="5">The sequence shown here is derived from an EMBL/GenBank/DDBJ whole genome shotgun (WGS) entry which is preliminary data.</text>
</comment>
<dbReference type="Gene3D" id="3.90.550.10">
    <property type="entry name" value="Spore Coat Polysaccharide Biosynthesis Protein SpsA, Chain A"/>
    <property type="match status" value="1"/>
</dbReference>
<feature type="domain" description="Glycosyltransferase 2-like" evidence="3">
    <location>
        <begin position="246"/>
        <end position="350"/>
    </location>
</feature>
<dbReference type="Proteomes" id="UP000292340">
    <property type="component" value="Unassembled WGS sequence"/>
</dbReference>
<feature type="compositionally biased region" description="Low complexity" evidence="1">
    <location>
        <begin position="79"/>
        <end position="95"/>
    </location>
</feature>
<evidence type="ECO:0000313" key="5">
    <source>
        <dbReference type="EMBL" id="RYN42925.1"/>
    </source>
</evidence>
<reference evidence="4" key="1">
    <citation type="submission" date="2017-10" db="EMBL/GenBank/DDBJ databases">
        <authorList>
            <person name="Armitage A.D."/>
            <person name="Barbara D.J."/>
            <person name="Woodhall J.W."/>
            <person name="Sreenivasaprasad S."/>
            <person name="Lane C.R."/>
            <person name="Clarkson J.P."/>
            <person name="Harrison R.J."/>
        </authorList>
    </citation>
    <scope>NUCLEOTIDE SEQUENCE</scope>
    <source>
        <strain evidence="4">FERA 1164</strain>
    </source>
</reference>
<feature type="region of interest" description="Disordered" evidence="1">
    <location>
        <begin position="71"/>
        <end position="100"/>
    </location>
</feature>
<accession>A0A4Q4M4D3</accession>
<feature type="transmembrane region" description="Helical" evidence="2">
    <location>
        <begin position="574"/>
        <end position="597"/>
    </location>
</feature>
<feature type="transmembrane region" description="Helical" evidence="2">
    <location>
        <begin position="183"/>
        <end position="205"/>
    </location>
</feature>
<dbReference type="EMBL" id="PDXA01000045">
    <property type="protein sequence ID" value="RYN42925.1"/>
    <property type="molecule type" value="Genomic_DNA"/>
</dbReference>
<dbReference type="EMBL" id="PDXB01000002">
    <property type="protein sequence ID" value="RYN37591.1"/>
    <property type="molecule type" value="Genomic_DNA"/>
</dbReference>
<gene>
    <name evidence="5" type="ORF">AA0114_g10288</name>
    <name evidence="4" type="ORF">AA0115_g1392</name>
</gene>
<dbReference type="SUPFAM" id="SSF53448">
    <property type="entry name" value="Nucleotide-diphospho-sugar transferases"/>
    <property type="match status" value="1"/>
</dbReference>
<evidence type="ECO:0000313" key="6">
    <source>
        <dbReference type="Proteomes" id="UP000292402"/>
    </source>
</evidence>
<feature type="transmembrane region" description="Helical" evidence="2">
    <location>
        <begin position="149"/>
        <end position="171"/>
    </location>
</feature>
<evidence type="ECO:0000256" key="2">
    <source>
        <dbReference type="SAM" id="Phobius"/>
    </source>
</evidence>
<evidence type="ECO:0000259" key="3">
    <source>
        <dbReference type="Pfam" id="PF00535"/>
    </source>
</evidence>
<dbReference type="AlphaFoldDB" id="A0A4Q4M4D3"/>
<dbReference type="InterPro" id="IPR001173">
    <property type="entry name" value="Glyco_trans_2-like"/>
</dbReference>
<dbReference type="CDD" id="cd00761">
    <property type="entry name" value="Glyco_tranf_GTA_type"/>
    <property type="match status" value="1"/>
</dbReference>
<dbReference type="Pfam" id="PF00535">
    <property type="entry name" value="Glycos_transf_2"/>
    <property type="match status" value="1"/>
</dbReference>
<keyword evidence="2" id="KW-1133">Transmembrane helix</keyword>
<organism evidence="5 6">
    <name type="scientific">Alternaria tenuissima</name>
    <dbReference type="NCBI Taxonomy" id="119927"/>
    <lineage>
        <taxon>Eukaryota</taxon>
        <taxon>Fungi</taxon>
        <taxon>Dikarya</taxon>
        <taxon>Ascomycota</taxon>
        <taxon>Pezizomycotina</taxon>
        <taxon>Dothideomycetes</taxon>
        <taxon>Pleosporomycetidae</taxon>
        <taxon>Pleosporales</taxon>
        <taxon>Pleosporineae</taxon>
        <taxon>Pleosporaceae</taxon>
        <taxon>Alternaria</taxon>
        <taxon>Alternaria sect. Alternaria</taxon>
        <taxon>Alternaria alternata complex</taxon>
    </lineage>
</organism>
<protein>
    <recommendedName>
        <fullName evidence="3">Glycosyltransferase 2-like domain-containing protein</fullName>
    </recommendedName>
</protein>
<evidence type="ECO:0000313" key="4">
    <source>
        <dbReference type="EMBL" id="RYN37591.1"/>
    </source>
</evidence>
<keyword evidence="2" id="KW-0812">Transmembrane</keyword>
<sequence length="659" mass="73665">MGATPVNPFVDVDEILPINSPSLPSSSAADTAVHPALRSPGITISHHNDLPHPRPAFLSYGSSRSVNSWDDQPPPYPYGTPSSSTTSLAQSSNESLPLRQGVPKRDRRNLVFRGFSAMKRKIFSHVHPRTIWQMIDIREVFWPFTWKKYIILFIVAALAVGVAISDHYFGWIKKSMEITRSNMLPVLIIVIGLEPIMITVILLVARVPPLHPPVGPPVEKAAPDVELDVEKAICIVEATPEHRTALVIPCHNSDHEATSKVLKSAFVHFRPQDIFVVDNGRTRHPVSPEFRNFIRSEHPDINYIWSPIGSKNAAQLVGAIAAKDYDWIMTVDDDVSIPATFRPPIDKMDDITKGCAFPLKAVDANGDVPLCLVAWQDCEYKMSGLTKLAESSICGVLYPHGAGWFCERDTLIDLISNYHSIDFIAEDVNTGLSMQKMKKRIAFDATCVLETEVPTTVLGPGLNWWNQRYRSWEMGRHGRLIAFADRMLLSLNGQTTPWGIFTQKFIHLYSIATIIVDWVRIPVFVTMGGDPNFWRLGVPLMLAATLPILAFKYFNARHRPDLQPRFWAAMTYPLYKQLYSLVSIFGAIRAVIFYAGGHKKPKTIKKMIKDNDPNAVWLDPRFENNPAYLADEAEALLAAAKEDGSKKVPASVYISPASP</sequence>